<keyword evidence="3" id="KW-1185">Reference proteome</keyword>
<feature type="region of interest" description="Disordered" evidence="1">
    <location>
        <begin position="149"/>
        <end position="168"/>
    </location>
</feature>
<dbReference type="AlphaFoldDB" id="A0A6G8FIX6"/>
<dbReference type="RefSeq" id="WP_166323159.1">
    <property type="nucleotide sequence ID" value="NZ_CP049934.1"/>
</dbReference>
<proteinExistence type="predicted"/>
<evidence type="ECO:0000313" key="3">
    <source>
        <dbReference type="Proteomes" id="UP000501387"/>
    </source>
</evidence>
<dbReference type="Proteomes" id="UP000501387">
    <property type="component" value="Chromosome"/>
</dbReference>
<organism evidence="2 3">
    <name type="scientific">Leucobacter insecticola</name>
    <dbReference type="NCBI Taxonomy" id="2714934"/>
    <lineage>
        <taxon>Bacteria</taxon>
        <taxon>Bacillati</taxon>
        <taxon>Actinomycetota</taxon>
        <taxon>Actinomycetes</taxon>
        <taxon>Micrococcales</taxon>
        <taxon>Microbacteriaceae</taxon>
        <taxon>Leucobacter</taxon>
    </lineage>
</organism>
<name>A0A6G8FIX6_9MICO</name>
<protein>
    <submittedName>
        <fullName evidence="2">Uncharacterized protein</fullName>
    </submittedName>
</protein>
<accession>A0A6G8FIX6</accession>
<sequence>MSLTLRKLLQNPSLHLRFIVGEDEETSDKHAFDQEFEWLHATDMIDPTPFLGPAEVILTLGWQFPVVHAADPAVAEVRVPSERLERLYDDYAALVAAHGVIGIGFGSDVLHKGVPTNSRSRAFDTALSCSTCRTRFHLWISYRKQHVSFSGTKQSGTPDRSAPRRQSQTLRLVVTASMRLCAKRRANSAAALPFTIPWDAQ</sequence>
<gene>
    <name evidence="2" type="ORF">G7067_07380</name>
</gene>
<reference evidence="2 3" key="1">
    <citation type="submission" date="2020-03" db="EMBL/GenBank/DDBJ databases">
        <title>Leucobacter sp. nov., isolated from beetles.</title>
        <authorList>
            <person name="Hyun D.-W."/>
            <person name="Bae J.-W."/>
        </authorList>
    </citation>
    <scope>NUCLEOTIDE SEQUENCE [LARGE SCALE GENOMIC DNA]</scope>
    <source>
        <strain evidence="2 3">HDW9B</strain>
    </source>
</reference>
<evidence type="ECO:0000256" key="1">
    <source>
        <dbReference type="SAM" id="MobiDB-lite"/>
    </source>
</evidence>
<dbReference type="KEGG" id="lins:G7067_07380"/>
<evidence type="ECO:0000313" key="2">
    <source>
        <dbReference type="EMBL" id="QIM16288.1"/>
    </source>
</evidence>
<dbReference type="EMBL" id="CP049934">
    <property type="protein sequence ID" value="QIM16288.1"/>
    <property type="molecule type" value="Genomic_DNA"/>
</dbReference>